<sequence>MHNTHTIELRITPLARQALDHREEPLCVYLELLFSCLIRKKTYFIPSPHQDSLLLDAHISSVQVWFRAVGSKTCSITDQPVQDLQTFPLKRTDAFIPRWLSLDYRKGEWVGDFGYIL</sequence>
<dbReference type="KEGG" id="afj:AFERRID_24970"/>
<dbReference type="RefSeq" id="WP_423856262.1">
    <property type="nucleotide sequence ID" value="NZ_CP134225.1"/>
</dbReference>
<evidence type="ECO:0000313" key="3">
    <source>
        <dbReference type="Proteomes" id="UP000280188"/>
    </source>
</evidence>
<gene>
    <name evidence="1" type="ORF">AFERRID_24970</name>
    <name evidence="2" type="ORF">AFERRID_26740</name>
</gene>
<dbReference type="EMBL" id="AP018795">
    <property type="protein sequence ID" value="BBF66456.1"/>
    <property type="molecule type" value="Genomic_DNA"/>
</dbReference>
<keyword evidence="3" id="KW-1185">Reference proteome</keyword>
<dbReference type="KEGG" id="afj:AFERRID_26740"/>
<reference evidence="2 3" key="1">
    <citation type="journal article" date="2018" name="Microbiol. Resour. Announc.">
        <title>Complete Genome Sequence of Acidithiobacillus ferridurans JCM 18981.</title>
        <authorList>
            <person name="Miyauchi T."/>
            <person name="Kouzuma A."/>
            <person name="Abe T."/>
            <person name="Watanabe K."/>
        </authorList>
    </citation>
    <scope>NUCLEOTIDE SEQUENCE [LARGE SCALE GENOMIC DNA]</scope>
    <source>
        <strain evidence="3">ATCC 33020 / DSM 29468 / JCM 18981 / 11Fe</strain>
        <strain evidence="2">JCM 18981</strain>
    </source>
</reference>
<organism evidence="2 3">
    <name type="scientific">Acidithiobacillus ferridurans</name>
    <dbReference type="NCBI Taxonomy" id="1232575"/>
    <lineage>
        <taxon>Bacteria</taxon>
        <taxon>Pseudomonadati</taxon>
        <taxon>Pseudomonadota</taxon>
        <taxon>Acidithiobacillia</taxon>
        <taxon>Acidithiobacillales</taxon>
        <taxon>Acidithiobacillaceae</taxon>
        <taxon>Acidithiobacillus</taxon>
    </lineage>
</organism>
<dbReference type="EMBL" id="AP018795">
    <property type="protein sequence ID" value="BBF66279.1"/>
    <property type="molecule type" value="Genomic_DNA"/>
</dbReference>
<name>A0A2Z6ILZ8_ACIFI</name>
<evidence type="ECO:0000313" key="1">
    <source>
        <dbReference type="EMBL" id="BBF66279.1"/>
    </source>
</evidence>
<proteinExistence type="predicted"/>
<evidence type="ECO:0000313" key="2">
    <source>
        <dbReference type="EMBL" id="BBF66456.1"/>
    </source>
</evidence>
<dbReference type="Proteomes" id="UP000280188">
    <property type="component" value="Chromosome"/>
</dbReference>
<accession>A0A2Z6ILZ8</accession>
<dbReference type="AlphaFoldDB" id="A0A2Z6ILZ8"/>
<protein>
    <submittedName>
        <fullName evidence="2">Uncharacterized protein</fullName>
    </submittedName>
</protein>